<keyword evidence="2" id="KW-0812">Transmembrane</keyword>
<organism evidence="3 4">
    <name type="scientific">Intrasporangium chromatireducens Q5-1</name>
    <dbReference type="NCBI Taxonomy" id="584657"/>
    <lineage>
        <taxon>Bacteria</taxon>
        <taxon>Bacillati</taxon>
        <taxon>Actinomycetota</taxon>
        <taxon>Actinomycetes</taxon>
        <taxon>Micrococcales</taxon>
        <taxon>Intrasporangiaceae</taxon>
        <taxon>Intrasporangium</taxon>
    </lineage>
</organism>
<evidence type="ECO:0000256" key="2">
    <source>
        <dbReference type="SAM" id="Phobius"/>
    </source>
</evidence>
<name>W9GK35_9MICO</name>
<keyword evidence="2" id="KW-1133">Transmembrane helix</keyword>
<sequence>MDQLAPAPGSAAPGAPPALRRPLTPADGSRPDAAGAEEASRPSLTRTTTTEPTGGSATNGSDPATSGRHQRTRSVDGTLSLAPYLPAFGLLCAAAAVWVGTRCRPRVTPN</sequence>
<dbReference type="RefSeq" id="WP_034718340.1">
    <property type="nucleotide sequence ID" value="NZ_AWQS01000139.1"/>
</dbReference>
<feature type="region of interest" description="Disordered" evidence="1">
    <location>
        <begin position="1"/>
        <end position="74"/>
    </location>
</feature>
<feature type="compositionally biased region" description="Low complexity" evidence="1">
    <location>
        <begin position="41"/>
        <end position="58"/>
    </location>
</feature>
<gene>
    <name evidence="3" type="ORF">N864_06595</name>
</gene>
<feature type="compositionally biased region" description="Low complexity" evidence="1">
    <location>
        <begin position="1"/>
        <end position="26"/>
    </location>
</feature>
<evidence type="ECO:0000313" key="4">
    <source>
        <dbReference type="Proteomes" id="UP000019494"/>
    </source>
</evidence>
<keyword evidence="2" id="KW-0472">Membrane</keyword>
<evidence type="ECO:0000313" key="3">
    <source>
        <dbReference type="EMBL" id="EWT05178.1"/>
    </source>
</evidence>
<keyword evidence="4" id="KW-1185">Reference proteome</keyword>
<accession>W9GK35</accession>
<feature type="transmembrane region" description="Helical" evidence="2">
    <location>
        <begin position="81"/>
        <end position="100"/>
    </location>
</feature>
<evidence type="ECO:0000256" key="1">
    <source>
        <dbReference type="SAM" id="MobiDB-lite"/>
    </source>
</evidence>
<comment type="caution">
    <text evidence="3">The sequence shown here is derived from an EMBL/GenBank/DDBJ whole genome shotgun (WGS) entry which is preliminary data.</text>
</comment>
<dbReference type="EMBL" id="AWQS01000139">
    <property type="protein sequence ID" value="EWT05178.1"/>
    <property type="molecule type" value="Genomic_DNA"/>
</dbReference>
<protein>
    <submittedName>
        <fullName evidence="3">Uncharacterized protein</fullName>
    </submittedName>
</protein>
<proteinExistence type="predicted"/>
<dbReference type="Proteomes" id="UP000019494">
    <property type="component" value="Unassembled WGS sequence"/>
</dbReference>
<reference evidence="4" key="1">
    <citation type="submission" date="2013-08" db="EMBL/GenBank/DDBJ databases">
        <title>Intrasporangium oryzae NRRL B-24470.</title>
        <authorList>
            <person name="Liu H."/>
            <person name="Wang G."/>
        </authorList>
    </citation>
    <scope>NUCLEOTIDE SEQUENCE [LARGE SCALE GENOMIC DNA]</scope>
    <source>
        <strain evidence="4">Q5-1</strain>
    </source>
</reference>
<dbReference type="AlphaFoldDB" id="W9GK35"/>